<accession>A0AAW2VD71</accession>
<dbReference type="PROSITE" id="PS50878">
    <property type="entry name" value="RT_POL"/>
    <property type="match status" value="1"/>
</dbReference>
<comment type="caution">
    <text evidence="2">The sequence shown here is derived from an EMBL/GenBank/DDBJ whole genome shotgun (WGS) entry which is preliminary data.</text>
</comment>
<dbReference type="PANTHER" id="PTHR33116:SF78">
    <property type="entry name" value="OS12G0587133 PROTEIN"/>
    <property type="match status" value="1"/>
</dbReference>
<dbReference type="InterPro" id="IPR000477">
    <property type="entry name" value="RT_dom"/>
</dbReference>
<dbReference type="EMBL" id="JACGWN010000010">
    <property type="protein sequence ID" value="KAL0427053.1"/>
    <property type="molecule type" value="Genomic_DNA"/>
</dbReference>
<feature type="domain" description="Reverse transcriptase" evidence="1">
    <location>
        <begin position="366"/>
        <end position="645"/>
    </location>
</feature>
<feature type="non-terminal residue" evidence="2">
    <location>
        <position position="768"/>
    </location>
</feature>
<dbReference type="SUPFAM" id="SSF56672">
    <property type="entry name" value="DNA/RNA polymerases"/>
    <property type="match status" value="1"/>
</dbReference>
<gene>
    <name evidence="2" type="ORF">Slati_2880100</name>
</gene>
<evidence type="ECO:0000313" key="2">
    <source>
        <dbReference type="EMBL" id="KAL0427053.1"/>
    </source>
</evidence>
<organism evidence="2">
    <name type="scientific">Sesamum latifolium</name>
    <dbReference type="NCBI Taxonomy" id="2727402"/>
    <lineage>
        <taxon>Eukaryota</taxon>
        <taxon>Viridiplantae</taxon>
        <taxon>Streptophyta</taxon>
        <taxon>Embryophyta</taxon>
        <taxon>Tracheophyta</taxon>
        <taxon>Spermatophyta</taxon>
        <taxon>Magnoliopsida</taxon>
        <taxon>eudicotyledons</taxon>
        <taxon>Gunneridae</taxon>
        <taxon>Pentapetalae</taxon>
        <taxon>asterids</taxon>
        <taxon>lamiids</taxon>
        <taxon>Lamiales</taxon>
        <taxon>Pedaliaceae</taxon>
        <taxon>Sesamum</taxon>
    </lineage>
</organism>
<proteinExistence type="predicted"/>
<evidence type="ECO:0000259" key="1">
    <source>
        <dbReference type="PROSITE" id="PS50878"/>
    </source>
</evidence>
<dbReference type="AlphaFoldDB" id="A0AAW2VD71"/>
<dbReference type="InterPro" id="IPR043502">
    <property type="entry name" value="DNA/RNA_pol_sf"/>
</dbReference>
<dbReference type="CDD" id="cd01650">
    <property type="entry name" value="RT_nLTR_like"/>
    <property type="match status" value="1"/>
</dbReference>
<reference evidence="2" key="1">
    <citation type="submission" date="2020-06" db="EMBL/GenBank/DDBJ databases">
        <authorList>
            <person name="Li T."/>
            <person name="Hu X."/>
            <person name="Zhang T."/>
            <person name="Song X."/>
            <person name="Zhang H."/>
            <person name="Dai N."/>
            <person name="Sheng W."/>
            <person name="Hou X."/>
            <person name="Wei L."/>
        </authorList>
    </citation>
    <scope>NUCLEOTIDE SEQUENCE</scope>
    <source>
        <strain evidence="2">KEN1</strain>
        <tissue evidence="2">Leaf</tissue>
    </source>
</reference>
<dbReference type="Pfam" id="PF00078">
    <property type="entry name" value="RVT_1"/>
    <property type="match status" value="1"/>
</dbReference>
<dbReference type="PANTHER" id="PTHR33116">
    <property type="entry name" value="REVERSE TRANSCRIPTASE ZINC-BINDING DOMAIN-CONTAINING PROTEIN-RELATED-RELATED"/>
    <property type="match status" value="1"/>
</dbReference>
<reference evidence="2" key="2">
    <citation type="journal article" date="2024" name="Plant">
        <title>Genomic evolution and insights into agronomic trait innovations of Sesamum species.</title>
        <authorList>
            <person name="Miao H."/>
            <person name="Wang L."/>
            <person name="Qu L."/>
            <person name="Liu H."/>
            <person name="Sun Y."/>
            <person name="Le M."/>
            <person name="Wang Q."/>
            <person name="Wei S."/>
            <person name="Zheng Y."/>
            <person name="Lin W."/>
            <person name="Duan Y."/>
            <person name="Cao H."/>
            <person name="Xiong S."/>
            <person name="Wang X."/>
            <person name="Wei L."/>
            <person name="Li C."/>
            <person name="Ma Q."/>
            <person name="Ju M."/>
            <person name="Zhao R."/>
            <person name="Li G."/>
            <person name="Mu C."/>
            <person name="Tian Q."/>
            <person name="Mei H."/>
            <person name="Zhang T."/>
            <person name="Gao T."/>
            <person name="Zhang H."/>
        </authorList>
    </citation>
    <scope>NUCLEOTIDE SEQUENCE</scope>
    <source>
        <strain evidence="2">KEN1</strain>
    </source>
</reference>
<protein>
    <submittedName>
        <fullName evidence="2">LINE-1 retrotransposable element O protein</fullName>
    </submittedName>
</protein>
<sequence length="768" mass="87019">MGLLETRVSVGNVARVQRGLLPRWNWFVDYTGPGNRIWLSWDDDLIGVDVLDISDQFVHCDVYIRCIHVHILITIVYDVNDMVGRRLLWADLGRISHMICDVPWLVGGISILYWMIVRDSRNLWKRLDRLLVNDCWLGAWPNTSYVSLNARTSDHSPLVLRGDVAGQTSTETEKRGPVFQCEIGGYLSGFSTGSPNTGQTVSSFTTPGICCKMILRLATRLEQNMLHQRAKIAWMKGGDQCSRVSFRKVAKRRSSKRVFQITDSGGQVLTEQQDVVREFIAFYQNLLGGERRNRMLDLCYLRPWARHILSEAEALTLVQPVTPSEIKHAVFDIDEVKAPGLDGYSSGFFKAAWPVIGEEVTRAILEFLRTGRLLKQVNTTLISLVPKVHNPTVVSEFRSISCCNVLYKIITKVIVQRMRGVLDKLISPSQNAFVPGRSIGDNILLAQELFHGYNQQHLPPRCALKLDLRKAYDTVEWDFLSAVLMLFGFPVQFISWIEECVMTPSFSVWMNGSPHDFFRGARGLRQGDPMSPFMFVLVMEVLTLILQQFIDQDGGFSYHWRCGEVQLFQFEFADDLLLFSRADTSSIQIFKRGLTVFADLSGLHVNPQKSHLILSCSDSAHRDILLPILGYQEGHLPLRYLGLPLLASRLTIADCKPILQKIDDRIKGWEGIMLSFAGRVQLIKSVHIALQGGTGGGYAKVSWQQVCRPVSEGGLGIRDILALNRGLMSRYLWRVIVADRSSIWVDWIIHYRLRGSSIWTTSDRSGPW</sequence>
<name>A0AAW2VD71_9LAMI</name>